<feature type="region of interest" description="Disordered" evidence="1">
    <location>
        <begin position="147"/>
        <end position="177"/>
    </location>
</feature>
<dbReference type="InterPro" id="IPR038928">
    <property type="entry name" value="LAZY1"/>
</dbReference>
<organism evidence="2 3">
    <name type="scientific">Hibiscus sabdariffa</name>
    <name type="common">roselle</name>
    <dbReference type="NCBI Taxonomy" id="183260"/>
    <lineage>
        <taxon>Eukaryota</taxon>
        <taxon>Viridiplantae</taxon>
        <taxon>Streptophyta</taxon>
        <taxon>Embryophyta</taxon>
        <taxon>Tracheophyta</taxon>
        <taxon>Spermatophyta</taxon>
        <taxon>Magnoliopsida</taxon>
        <taxon>eudicotyledons</taxon>
        <taxon>Gunneridae</taxon>
        <taxon>Pentapetalae</taxon>
        <taxon>rosids</taxon>
        <taxon>malvids</taxon>
        <taxon>Malvales</taxon>
        <taxon>Malvaceae</taxon>
        <taxon>Malvoideae</taxon>
        <taxon>Hibiscus</taxon>
    </lineage>
</organism>
<comment type="caution">
    <text evidence="2">The sequence shown here is derived from an EMBL/GenBank/DDBJ whole genome shotgun (WGS) entry which is preliminary data.</text>
</comment>
<keyword evidence="3" id="KW-1185">Reference proteome</keyword>
<name>A0ABR2SSE8_9ROSI</name>
<proteinExistence type="predicted"/>
<feature type="region of interest" description="Disordered" evidence="1">
    <location>
        <begin position="291"/>
        <end position="312"/>
    </location>
</feature>
<dbReference type="PANTHER" id="PTHR34959">
    <property type="entry name" value="PROTEIN LAZY 1"/>
    <property type="match status" value="1"/>
</dbReference>
<gene>
    <name evidence="2" type="ORF">V6N11_067669</name>
</gene>
<evidence type="ECO:0000313" key="2">
    <source>
        <dbReference type="EMBL" id="KAK9027847.1"/>
    </source>
</evidence>
<reference evidence="2 3" key="1">
    <citation type="journal article" date="2024" name="G3 (Bethesda)">
        <title>Genome assembly of Hibiscus sabdariffa L. provides insights into metabolisms of medicinal natural products.</title>
        <authorList>
            <person name="Kim T."/>
        </authorList>
    </citation>
    <scope>NUCLEOTIDE SEQUENCE [LARGE SCALE GENOMIC DNA]</scope>
    <source>
        <strain evidence="2">TK-2024</strain>
        <tissue evidence="2">Old leaves</tissue>
    </source>
</reference>
<feature type="compositionally biased region" description="Low complexity" evidence="1">
    <location>
        <begin position="150"/>
        <end position="169"/>
    </location>
</feature>
<dbReference type="PANTHER" id="PTHR34959:SF3">
    <property type="entry name" value="PROTEIN LAZY 1"/>
    <property type="match status" value="1"/>
</dbReference>
<accession>A0ABR2SSE8</accession>
<dbReference type="EMBL" id="JBBPBN010000012">
    <property type="protein sequence ID" value="KAK9027847.1"/>
    <property type="molecule type" value="Genomic_DNA"/>
</dbReference>
<evidence type="ECO:0000313" key="3">
    <source>
        <dbReference type="Proteomes" id="UP001396334"/>
    </source>
</evidence>
<dbReference type="Proteomes" id="UP001396334">
    <property type="component" value="Unassembled WGS sequence"/>
</dbReference>
<sequence>MKLLGWMHRRRNSSEPLKDFTIGHSCNCLTGESSLDDQQFYSKLKHGTTPFKPSQRDHLRKSFSGVEAAQVDEEDYEVDSSSAMSEIFHGFLASGTLGSDPNILDPSTPTFAISVEKITEKETEVIENELKLINDELEKVLVAEDKEGCNGSSGRNSSVSTERSSHSSTIAFSGKPIEAPDTNRSGITVCSLQGYLLGSAIELSEITTVDKKEHGTTLGELFQRTKITEDNLCSKIDKLTKKEGDKTAVHIMKKKMSNASRSSTAAATGGNIDSASAETKLHKISHMFHKKVDPQNSTTTNKHGKPQENENKDGIFYDGHMLADDDIIIYPQRALSNNIRHYKSQSNPPQFVLSCNDSNGDRECWIKTDAECK</sequence>
<protein>
    <submittedName>
        <fullName evidence="2">Uncharacterized protein</fullName>
    </submittedName>
</protein>
<evidence type="ECO:0000256" key="1">
    <source>
        <dbReference type="SAM" id="MobiDB-lite"/>
    </source>
</evidence>